<keyword evidence="2" id="KW-1185">Reference proteome</keyword>
<dbReference type="Proteomes" id="UP000265520">
    <property type="component" value="Unassembled WGS sequence"/>
</dbReference>
<proteinExistence type="predicted"/>
<protein>
    <submittedName>
        <fullName evidence="1">Uncharacterized protein</fullName>
    </submittedName>
</protein>
<feature type="non-terminal residue" evidence="1">
    <location>
        <position position="1"/>
    </location>
</feature>
<dbReference type="EMBL" id="LXQA010311217">
    <property type="protein sequence ID" value="MCI42957.1"/>
    <property type="molecule type" value="Genomic_DNA"/>
</dbReference>
<evidence type="ECO:0000313" key="2">
    <source>
        <dbReference type="Proteomes" id="UP000265520"/>
    </source>
</evidence>
<comment type="caution">
    <text evidence="1">The sequence shown here is derived from an EMBL/GenBank/DDBJ whole genome shotgun (WGS) entry which is preliminary data.</text>
</comment>
<evidence type="ECO:0000313" key="1">
    <source>
        <dbReference type="EMBL" id="MCI42957.1"/>
    </source>
</evidence>
<name>A0A392S3K1_9FABA</name>
<reference evidence="1 2" key="1">
    <citation type="journal article" date="2018" name="Front. Plant Sci.">
        <title>Red Clover (Trifolium pratense) and Zigzag Clover (T. medium) - A Picture of Genomic Similarities and Differences.</title>
        <authorList>
            <person name="Dluhosova J."/>
            <person name="Istvanek J."/>
            <person name="Nedelnik J."/>
            <person name="Repkova J."/>
        </authorList>
    </citation>
    <scope>NUCLEOTIDE SEQUENCE [LARGE SCALE GENOMIC DNA]</scope>
    <source>
        <strain evidence="2">cv. 10/8</strain>
        <tissue evidence="1">Leaf</tissue>
    </source>
</reference>
<sequence length="37" mass="3916">DLGCDPISGEGLKTLPWDFTVTVPSSSSGEDTSEWDS</sequence>
<organism evidence="1 2">
    <name type="scientific">Trifolium medium</name>
    <dbReference type="NCBI Taxonomy" id="97028"/>
    <lineage>
        <taxon>Eukaryota</taxon>
        <taxon>Viridiplantae</taxon>
        <taxon>Streptophyta</taxon>
        <taxon>Embryophyta</taxon>
        <taxon>Tracheophyta</taxon>
        <taxon>Spermatophyta</taxon>
        <taxon>Magnoliopsida</taxon>
        <taxon>eudicotyledons</taxon>
        <taxon>Gunneridae</taxon>
        <taxon>Pentapetalae</taxon>
        <taxon>rosids</taxon>
        <taxon>fabids</taxon>
        <taxon>Fabales</taxon>
        <taxon>Fabaceae</taxon>
        <taxon>Papilionoideae</taxon>
        <taxon>50 kb inversion clade</taxon>
        <taxon>NPAAA clade</taxon>
        <taxon>Hologalegina</taxon>
        <taxon>IRL clade</taxon>
        <taxon>Trifolieae</taxon>
        <taxon>Trifolium</taxon>
    </lineage>
</organism>
<dbReference type="AlphaFoldDB" id="A0A392S3K1"/>
<accession>A0A392S3K1</accession>